<dbReference type="InterPro" id="IPR032675">
    <property type="entry name" value="LRR_dom_sf"/>
</dbReference>
<dbReference type="EMBL" id="DS113353">
    <property type="protein sequence ID" value="EAY09651.1"/>
    <property type="molecule type" value="Genomic_DNA"/>
</dbReference>
<dbReference type="Proteomes" id="UP000001542">
    <property type="component" value="Unassembled WGS sequence"/>
</dbReference>
<organism evidence="1 2">
    <name type="scientific">Trichomonas vaginalis (strain ATCC PRA-98 / G3)</name>
    <dbReference type="NCBI Taxonomy" id="412133"/>
    <lineage>
        <taxon>Eukaryota</taxon>
        <taxon>Metamonada</taxon>
        <taxon>Parabasalia</taxon>
        <taxon>Trichomonadida</taxon>
        <taxon>Trichomonadidae</taxon>
        <taxon>Trichomonas</taxon>
    </lineage>
</organism>
<dbReference type="VEuPathDB" id="TrichDB:TVAG_060270"/>
<dbReference type="InParanoid" id="A2ECF6"/>
<reference evidence="1" key="1">
    <citation type="submission" date="2006-10" db="EMBL/GenBank/DDBJ databases">
        <authorList>
            <person name="Amadeo P."/>
            <person name="Zhao Q."/>
            <person name="Wortman J."/>
            <person name="Fraser-Liggett C."/>
            <person name="Carlton J."/>
        </authorList>
    </citation>
    <scope>NUCLEOTIDE SEQUENCE</scope>
    <source>
        <strain evidence="1">G3</strain>
    </source>
</reference>
<keyword evidence="2" id="KW-1185">Reference proteome</keyword>
<proteinExistence type="predicted"/>
<gene>
    <name evidence="1" type="ORF">TVAG_060270</name>
</gene>
<dbReference type="Pfam" id="PF13306">
    <property type="entry name" value="LRR_5"/>
    <property type="match status" value="1"/>
</dbReference>
<evidence type="ECO:0000313" key="2">
    <source>
        <dbReference type="Proteomes" id="UP000001542"/>
    </source>
</evidence>
<accession>A2ECF6</accession>
<dbReference type="OrthoDB" id="2013775at2759"/>
<evidence type="ECO:0000313" key="1">
    <source>
        <dbReference type="EMBL" id="EAY09651.1"/>
    </source>
</evidence>
<dbReference type="AlphaFoldDB" id="A2ECF6"/>
<dbReference type="KEGG" id="tva:4767574"/>
<dbReference type="SMR" id="A2ECF6"/>
<dbReference type="RefSeq" id="XP_001321874.1">
    <property type="nucleotide sequence ID" value="XM_001321839.1"/>
</dbReference>
<dbReference type="VEuPathDB" id="TrichDB:TVAGG3_0311630"/>
<reference evidence="1" key="2">
    <citation type="journal article" date="2007" name="Science">
        <title>Draft genome sequence of the sexually transmitted pathogen Trichomonas vaginalis.</title>
        <authorList>
            <person name="Carlton J.M."/>
            <person name="Hirt R.P."/>
            <person name="Silva J.C."/>
            <person name="Delcher A.L."/>
            <person name="Schatz M."/>
            <person name="Zhao Q."/>
            <person name="Wortman J.R."/>
            <person name="Bidwell S.L."/>
            <person name="Alsmark U.C.M."/>
            <person name="Besteiro S."/>
            <person name="Sicheritz-Ponten T."/>
            <person name="Noel C.J."/>
            <person name="Dacks J.B."/>
            <person name="Foster P.G."/>
            <person name="Simillion C."/>
            <person name="Van de Peer Y."/>
            <person name="Miranda-Saavedra D."/>
            <person name="Barton G.J."/>
            <person name="Westrop G.D."/>
            <person name="Mueller S."/>
            <person name="Dessi D."/>
            <person name="Fiori P.L."/>
            <person name="Ren Q."/>
            <person name="Paulsen I."/>
            <person name="Zhang H."/>
            <person name="Bastida-Corcuera F.D."/>
            <person name="Simoes-Barbosa A."/>
            <person name="Brown M.T."/>
            <person name="Hayes R.D."/>
            <person name="Mukherjee M."/>
            <person name="Okumura C.Y."/>
            <person name="Schneider R."/>
            <person name="Smith A.J."/>
            <person name="Vanacova S."/>
            <person name="Villalvazo M."/>
            <person name="Haas B.J."/>
            <person name="Pertea M."/>
            <person name="Feldblyum T.V."/>
            <person name="Utterback T.R."/>
            <person name="Shu C.L."/>
            <person name="Osoegawa K."/>
            <person name="de Jong P.J."/>
            <person name="Hrdy I."/>
            <person name="Horvathova L."/>
            <person name="Zubacova Z."/>
            <person name="Dolezal P."/>
            <person name="Malik S.B."/>
            <person name="Logsdon J.M. Jr."/>
            <person name="Henze K."/>
            <person name="Gupta A."/>
            <person name="Wang C.C."/>
            <person name="Dunne R.L."/>
            <person name="Upcroft J.A."/>
            <person name="Upcroft P."/>
            <person name="White O."/>
            <person name="Salzberg S.L."/>
            <person name="Tang P."/>
            <person name="Chiu C.-H."/>
            <person name="Lee Y.-S."/>
            <person name="Embley T.M."/>
            <person name="Coombs G.H."/>
            <person name="Mottram J.C."/>
            <person name="Tachezy J."/>
            <person name="Fraser-Liggett C.M."/>
            <person name="Johnson P.J."/>
        </authorList>
    </citation>
    <scope>NUCLEOTIDE SEQUENCE [LARGE SCALE GENOMIC DNA]</scope>
    <source>
        <strain evidence="1">G3</strain>
    </source>
</reference>
<protein>
    <submittedName>
        <fullName evidence="1">Surface antigen BspA-like</fullName>
    </submittedName>
</protein>
<dbReference type="Gene3D" id="3.80.10.10">
    <property type="entry name" value="Ribonuclease Inhibitor"/>
    <property type="match status" value="1"/>
</dbReference>
<dbReference type="InterPro" id="IPR026906">
    <property type="entry name" value="LRR_5"/>
</dbReference>
<sequence length="139" mass="15271">MNPTFTAVDDVLYNIDKTSIIRFPANKSTTFAIPESVKVIEYCGFISCLIESIQFPSNLMTLGGWSFSRTNLRSVTIPDSVTQISSGVFAHCKFLNELVFGKGMIFVPGYIAYKSSIPSVTIPEGYVNIGGYAFDECPN</sequence>
<name>A2ECF6_TRIV3</name>